<dbReference type="InterPro" id="IPR006675">
    <property type="entry name" value="HDIG_dom"/>
</dbReference>
<dbReference type="EMBL" id="QSLN01000019">
    <property type="protein sequence ID" value="RDV81296.1"/>
    <property type="molecule type" value="Genomic_DNA"/>
</dbReference>
<dbReference type="NCBIfam" id="TIGR00277">
    <property type="entry name" value="HDIG"/>
    <property type="match status" value="1"/>
</dbReference>
<keyword evidence="1" id="KW-0175">Coiled coil</keyword>
<dbReference type="InterPro" id="IPR051094">
    <property type="entry name" value="Diverse_Catalytic_Enzymes"/>
</dbReference>
<accession>A0A3D8P1I6</accession>
<name>A0A3D8P1I6_9THEO</name>
<sequence length="181" mass="21184">MNPYRLLQKYYPPGTPLYRLLLVHGIMVARKALRVAEKVAELKPDRRFIYEAALLHDIGIFLTHAPSIGCYGDKPYLCHGYLGRELLEKEGYPRHALVCERHVGVGITREEILKRNLPLPPRDMVPVTLEEKIIAYADKFFSKGPRHLTKEKEIKEIEEELRKIGEDKVEIFRQWHRLFDP</sequence>
<gene>
    <name evidence="3" type="ORF">DXX99_09350</name>
</gene>
<dbReference type="Proteomes" id="UP000256329">
    <property type="component" value="Unassembled WGS sequence"/>
</dbReference>
<evidence type="ECO:0000256" key="1">
    <source>
        <dbReference type="SAM" id="Coils"/>
    </source>
</evidence>
<dbReference type="OrthoDB" id="1722553at2"/>
<feature type="domain" description="HD" evidence="2">
    <location>
        <begin position="24"/>
        <end position="140"/>
    </location>
</feature>
<evidence type="ECO:0000259" key="2">
    <source>
        <dbReference type="Pfam" id="PF01966"/>
    </source>
</evidence>
<evidence type="ECO:0000313" key="4">
    <source>
        <dbReference type="Proteomes" id="UP000256329"/>
    </source>
</evidence>
<dbReference type="AlphaFoldDB" id="A0A3D8P1I6"/>
<dbReference type="Pfam" id="PF01966">
    <property type="entry name" value="HD"/>
    <property type="match status" value="1"/>
</dbReference>
<dbReference type="InterPro" id="IPR003607">
    <property type="entry name" value="HD/PDEase_dom"/>
</dbReference>
<dbReference type="PANTHER" id="PTHR35795">
    <property type="entry name" value="SLR1885 PROTEIN"/>
    <property type="match status" value="1"/>
</dbReference>
<reference evidence="3 4" key="1">
    <citation type="submission" date="2018-08" db="EMBL/GenBank/DDBJ databases">
        <title>Form III RuBisCO-mediated autotrophy in Thermodesulfobium bacteria.</title>
        <authorList>
            <person name="Toshchakov S.V."/>
            <person name="Kublanov I.V."/>
            <person name="Frolov E."/>
            <person name="Bonch-Osmolovskaya E.A."/>
            <person name="Tourova T.P."/>
            <person name="Chernych N.A."/>
            <person name="Lebedinsky A.V."/>
        </authorList>
    </citation>
    <scope>NUCLEOTIDE SEQUENCE [LARGE SCALE GENOMIC DNA]</scope>
    <source>
        <strain evidence="3 4">SR</strain>
    </source>
</reference>
<dbReference type="SUPFAM" id="SSF109604">
    <property type="entry name" value="HD-domain/PDEase-like"/>
    <property type="match status" value="1"/>
</dbReference>
<dbReference type="Gene3D" id="1.10.3210.10">
    <property type="entry name" value="Hypothetical protein af1432"/>
    <property type="match status" value="1"/>
</dbReference>
<dbReference type="RefSeq" id="WP_115793222.1">
    <property type="nucleotide sequence ID" value="NZ_QSLN01000019.1"/>
</dbReference>
<proteinExistence type="predicted"/>
<evidence type="ECO:0000313" key="3">
    <source>
        <dbReference type="EMBL" id="RDV81296.1"/>
    </source>
</evidence>
<dbReference type="CDD" id="cd00077">
    <property type="entry name" value="HDc"/>
    <property type="match status" value="1"/>
</dbReference>
<feature type="coiled-coil region" evidence="1">
    <location>
        <begin position="147"/>
        <end position="174"/>
    </location>
</feature>
<keyword evidence="4" id="KW-1185">Reference proteome</keyword>
<organism evidence="3 4">
    <name type="scientific">Ammonifex thiophilus</name>
    <dbReference type="NCBI Taxonomy" id="444093"/>
    <lineage>
        <taxon>Bacteria</taxon>
        <taxon>Bacillati</taxon>
        <taxon>Bacillota</taxon>
        <taxon>Clostridia</taxon>
        <taxon>Thermoanaerobacterales</taxon>
        <taxon>Thermoanaerobacteraceae</taxon>
        <taxon>Ammonifex</taxon>
    </lineage>
</organism>
<protein>
    <submittedName>
        <fullName evidence="3">HD domain-containing protein</fullName>
    </submittedName>
</protein>
<dbReference type="PANTHER" id="PTHR35795:SF1">
    <property type="entry name" value="BIS(5'-NUCLEOSYL)-TETRAPHOSPHATASE, SYMMETRICAL"/>
    <property type="match status" value="1"/>
</dbReference>
<dbReference type="InterPro" id="IPR006674">
    <property type="entry name" value="HD_domain"/>
</dbReference>
<comment type="caution">
    <text evidence="3">The sequence shown here is derived from an EMBL/GenBank/DDBJ whole genome shotgun (WGS) entry which is preliminary data.</text>
</comment>